<protein>
    <submittedName>
        <fullName evidence="1">Uncharacterized protein</fullName>
    </submittedName>
</protein>
<evidence type="ECO:0000313" key="1">
    <source>
        <dbReference type="EMBL" id="KAJ5094833.1"/>
    </source>
</evidence>
<reference evidence="1" key="1">
    <citation type="submission" date="2022-11" db="EMBL/GenBank/DDBJ databases">
        <authorList>
            <person name="Petersen C."/>
        </authorList>
    </citation>
    <scope>NUCLEOTIDE SEQUENCE</scope>
    <source>
        <strain evidence="1">IBT 30069</strain>
    </source>
</reference>
<accession>A0A9W9F738</accession>
<comment type="caution">
    <text evidence="1">The sequence shown here is derived from an EMBL/GenBank/DDBJ whole genome shotgun (WGS) entry which is preliminary data.</text>
</comment>
<dbReference type="AlphaFoldDB" id="A0A9W9F738"/>
<gene>
    <name evidence="1" type="ORF">N7456_010694</name>
</gene>
<reference evidence="1" key="2">
    <citation type="journal article" date="2023" name="IMA Fungus">
        <title>Comparative genomic study of the Penicillium genus elucidates a diverse pangenome and 15 lateral gene transfer events.</title>
        <authorList>
            <person name="Petersen C."/>
            <person name="Sorensen T."/>
            <person name="Nielsen M.R."/>
            <person name="Sondergaard T.E."/>
            <person name="Sorensen J.L."/>
            <person name="Fitzpatrick D.A."/>
            <person name="Frisvad J.C."/>
            <person name="Nielsen K.L."/>
        </authorList>
    </citation>
    <scope>NUCLEOTIDE SEQUENCE</scope>
    <source>
        <strain evidence="1">IBT 30069</strain>
    </source>
</reference>
<organism evidence="1 2">
    <name type="scientific">Penicillium angulare</name>
    <dbReference type="NCBI Taxonomy" id="116970"/>
    <lineage>
        <taxon>Eukaryota</taxon>
        <taxon>Fungi</taxon>
        <taxon>Dikarya</taxon>
        <taxon>Ascomycota</taxon>
        <taxon>Pezizomycotina</taxon>
        <taxon>Eurotiomycetes</taxon>
        <taxon>Eurotiomycetidae</taxon>
        <taxon>Eurotiales</taxon>
        <taxon>Aspergillaceae</taxon>
        <taxon>Penicillium</taxon>
    </lineage>
</organism>
<dbReference type="Proteomes" id="UP001149165">
    <property type="component" value="Unassembled WGS sequence"/>
</dbReference>
<dbReference type="EMBL" id="JAPQKH010000006">
    <property type="protein sequence ID" value="KAJ5094833.1"/>
    <property type="molecule type" value="Genomic_DNA"/>
</dbReference>
<sequence>MAVLVVNRDPALPWEINSGDSSGIKASATWKYNGASHVEDSLLSAIYVIDMMESVFGSNPPNQKTQ</sequence>
<proteinExistence type="predicted"/>
<name>A0A9W9F738_9EURO</name>
<keyword evidence="2" id="KW-1185">Reference proteome</keyword>
<evidence type="ECO:0000313" key="2">
    <source>
        <dbReference type="Proteomes" id="UP001149165"/>
    </source>
</evidence>